<dbReference type="PANTHER" id="PTHR31212:SF4">
    <property type="entry name" value="ALPHA-KETOGLUTARATE-DEPENDENT DIOXYGENASE ALKB HOMOLOG 3"/>
    <property type="match status" value="1"/>
</dbReference>
<dbReference type="Pfam" id="PF13532">
    <property type="entry name" value="2OG-FeII_Oxy_2"/>
    <property type="match status" value="1"/>
</dbReference>
<gene>
    <name evidence="4" type="ORF">BQ4739_LOCUS1388</name>
</gene>
<dbReference type="InterPro" id="IPR037151">
    <property type="entry name" value="AlkB-like_sf"/>
</dbReference>
<dbReference type="PROSITE" id="PS51471">
    <property type="entry name" value="FE2OG_OXY"/>
    <property type="match status" value="1"/>
</dbReference>
<evidence type="ECO:0000256" key="2">
    <source>
        <dbReference type="SAM" id="MobiDB-lite"/>
    </source>
</evidence>
<feature type="compositionally biased region" description="Basic residues" evidence="2">
    <location>
        <begin position="30"/>
        <end position="41"/>
    </location>
</feature>
<proteinExistence type="inferred from homology"/>
<dbReference type="SUPFAM" id="SSF51197">
    <property type="entry name" value="Clavaminate synthase-like"/>
    <property type="match status" value="1"/>
</dbReference>
<reference evidence="4 5" key="1">
    <citation type="submission" date="2016-10" db="EMBL/GenBank/DDBJ databases">
        <authorList>
            <person name="Cai Z."/>
        </authorList>
    </citation>
    <scope>NUCLEOTIDE SEQUENCE [LARGE SCALE GENOMIC DNA]</scope>
</reference>
<comment type="similarity">
    <text evidence="1">Belongs to the alkB family.</text>
</comment>
<evidence type="ECO:0000313" key="4">
    <source>
        <dbReference type="EMBL" id="SZX60847.1"/>
    </source>
</evidence>
<name>A0A383V5G7_TETOB</name>
<accession>A0A383V5G7</accession>
<dbReference type="EMBL" id="FNXT01000112">
    <property type="protein sequence ID" value="SZX60847.1"/>
    <property type="molecule type" value="Genomic_DNA"/>
</dbReference>
<dbReference type="Proteomes" id="UP000256970">
    <property type="component" value="Unassembled WGS sequence"/>
</dbReference>
<dbReference type="PANTHER" id="PTHR31212">
    <property type="entry name" value="ALPHA-KETOGLUTARATE-DEPENDENT DIOXYGENASE ALKB HOMOLOG 3"/>
    <property type="match status" value="1"/>
</dbReference>
<dbReference type="InterPro" id="IPR005123">
    <property type="entry name" value="Oxoglu/Fe-dep_dioxygenase_dom"/>
</dbReference>
<protein>
    <recommendedName>
        <fullName evidence="3">Fe2OG dioxygenase domain-containing protein</fullName>
    </recommendedName>
</protein>
<feature type="domain" description="Fe2OG dioxygenase" evidence="3">
    <location>
        <begin position="364"/>
        <end position="463"/>
    </location>
</feature>
<dbReference type="STRING" id="3088.A0A383V5G7"/>
<dbReference type="GO" id="GO:0006307">
    <property type="term" value="P:DNA alkylation repair"/>
    <property type="evidence" value="ECO:0007669"/>
    <property type="project" value="InterPro"/>
</dbReference>
<dbReference type="GO" id="GO:0051213">
    <property type="term" value="F:dioxygenase activity"/>
    <property type="evidence" value="ECO:0007669"/>
    <property type="project" value="InterPro"/>
</dbReference>
<evidence type="ECO:0000256" key="1">
    <source>
        <dbReference type="ARBA" id="ARBA00007879"/>
    </source>
</evidence>
<feature type="compositionally biased region" description="Low complexity" evidence="2">
    <location>
        <begin position="83"/>
        <end position="101"/>
    </location>
</feature>
<sequence length="471" mass="52994">MMMRASLPKTGRCIAVHAAGPATPGVLSPRQRKLAAKKRKQHTDESSKAVTPAGGPKPATKLPQQQQQQQVTKGQLSVPQHPPQQQQQQQHQQQQQQAQGQRPIAKSPVQQQEQQQQLPASIVSLQALMQHQQQQQQQQHSVAVEPCPPPRVLQEALQTLNPNQLCTLVKLWAQEARDMQPQQLQEAQQQLLLHSCLQCYSAAALLQLQQLDRQQLADVAWGLAHFDALEWRCQQQQQQQQQQFDSWEQQQQQQQQQECCRLPLRWSGPFQAQMAVPFLVLPNLMPQLRLNDVTSEVTLSRDVIYLSDDAGGSRAVPEARLTGWQSDIGATFKYSGKEMQPQAGGMSQTCAQVREVLREVTGEAFDSLLINYYPDGKAGMRFHVDPLYGCWTPTAAVVSLGDTRQFVFRRIDDFSVRWNYRVCNGDVVVMFGDCQEQLQHAIKVEAAAGDAGPRVSLVYKQRLKQQAGSWA</sequence>
<evidence type="ECO:0000313" key="5">
    <source>
        <dbReference type="Proteomes" id="UP000256970"/>
    </source>
</evidence>
<dbReference type="AlphaFoldDB" id="A0A383V5G7"/>
<keyword evidence="5" id="KW-1185">Reference proteome</keyword>
<evidence type="ECO:0000259" key="3">
    <source>
        <dbReference type="PROSITE" id="PS51471"/>
    </source>
</evidence>
<organism evidence="4 5">
    <name type="scientific">Tetradesmus obliquus</name>
    <name type="common">Green alga</name>
    <name type="synonym">Acutodesmus obliquus</name>
    <dbReference type="NCBI Taxonomy" id="3088"/>
    <lineage>
        <taxon>Eukaryota</taxon>
        <taxon>Viridiplantae</taxon>
        <taxon>Chlorophyta</taxon>
        <taxon>core chlorophytes</taxon>
        <taxon>Chlorophyceae</taxon>
        <taxon>CS clade</taxon>
        <taxon>Sphaeropleales</taxon>
        <taxon>Scenedesmaceae</taxon>
        <taxon>Tetradesmus</taxon>
    </lineage>
</organism>
<feature type="region of interest" description="Disordered" evidence="2">
    <location>
        <begin position="19"/>
        <end position="115"/>
    </location>
</feature>
<dbReference type="Gene3D" id="2.60.120.590">
    <property type="entry name" value="Alpha-ketoglutarate-dependent dioxygenase AlkB-like"/>
    <property type="match status" value="1"/>
</dbReference>
<dbReference type="InterPro" id="IPR027450">
    <property type="entry name" value="AlkB-like"/>
</dbReference>
<dbReference type="InterPro" id="IPR032854">
    <property type="entry name" value="ALKBH3"/>
</dbReference>